<name>R6UYJ5_9BACT</name>
<dbReference type="InterPro" id="IPR001469">
    <property type="entry name" value="ATP_synth_F1_dsu/esu"/>
</dbReference>
<dbReference type="InterPro" id="IPR020546">
    <property type="entry name" value="ATP_synth_F1_dsu/esu_N"/>
</dbReference>
<dbReference type="GO" id="GO:0046933">
    <property type="term" value="F:proton-transporting ATP synthase activity, rotational mechanism"/>
    <property type="evidence" value="ECO:0007669"/>
    <property type="project" value="InterPro"/>
</dbReference>
<sequence length="87" mass="9277">MNEYHLTVSTPSGTVFDGDAVFLSLRGAGGDLAVMAGHIPFVTTVKKCVCKVRFPDETEKTADCETGLLTVSKNGVHLLTSGFVWNS</sequence>
<proteinExistence type="inferred from homology"/>
<evidence type="ECO:0000256" key="7">
    <source>
        <dbReference type="ARBA" id="ARBA00023196"/>
    </source>
</evidence>
<organism evidence="9 11">
    <name type="scientific">Candidatus Colimorpha enterica</name>
    <dbReference type="NCBI Taxonomy" id="3083063"/>
    <lineage>
        <taxon>Bacteria</taxon>
        <taxon>Pseudomonadati</taxon>
        <taxon>Bacteroidota</taxon>
        <taxon>Bacteroidia</taxon>
        <taxon>Bacteroidales</taxon>
        <taxon>Candidatus Colimorpha</taxon>
    </lineage>
</organism>
<keyword evidence="7" id="KW-0066">ATP synthesis</keyword>
<evidence type="ECO:0000256" key="3">
    <source>
        <dbReference type="ARBA" id="ARBA00005712"/>
    </source>
</evidence>
<dbReference type="GO" id="GO:0012505">
    <property type="term" value="C:endomembrane system"/>
    <property type="evidence" value="ECO:0007669"/>
    <property type="project" value="UniProtKB-SubCell"/>
</dbReference>
<reference evidence="10 12" key="2">
    <citation type="submission" date="2022-03" db="EMBL/GenBank/DDBJ databases">
        <title>Metagenome-assembled genomes from swine fecal metagenomes.</title>
        <authorList>
            <person name="Holman D.B."/>
            <person name="Kommadath A."/>
        </authorList>
    </citation>
    <scope>NUCLEOTIDE SEQUENCE [LARGE SCALE GENOMIC DNA]</scope>
    <source>
        <strain evidence="10">SUG147</strain>
    </source>
</reference>
<evidence type="ECO:0000256" key="5">
    <source>
        <dbReference type="ARBA" id="ARBA00023065"/>
    </source>
</evidence>
<dbReference type="Proteomes" id="UP000017938">
    <property type="component" value="Unassembled WGS sequence"/>
</dbReference>
<evidence type="ECO:0000313" key="10">
    <source>
        <dbReference type="EMBL" id="MCI5755196.1"/>
    </source>
</evidence>
<comment type="caution">
    <text evidence="9">The sequence shown here is derived from an EMBL/GenBank/DDBJ whole genome shotgun (WGS) entry which is preliminary data.</text>
</comment>
<gene>
    <name evidence="9" type="ORF">BN580_01913</name>
    <name evidence="10" type="ORF">MR241_02745</name>
</gene>
<comment type="similarity">
    <text evidence="3">Belongs to the ATPase epsilon chain family.</text>
</comment>
<comment type="subcellular location">
    <subcellularLocation>
        <location evidence="2">Endomembrane system</location>
        <topology evidence="2">Peripheral membrane protein</topology>
    </subcellularLocation>
</comment>
<accession>R6UYJ5</accession>
<dbReference type="EMBL" id="JALEMU010000047">
    <property type="protein sequence ID" value="MCI5755196.1"/>
    <property type="molecule type" value="Genomic_DNA"/>
</dbReference>
<dbReference type="SUPFAM" id="SSF51344">
    <property type="entry name" value="Epsilon subunit of F1F0-ATP synthase N-terminal domain"/>
    <property type="match status" value="1"/>
</dbReference>
<reference evidence="9" key="1">
    <citation type="submission" date="2012-11" db="EMBL/GenBank/DDBJ databases">
        <title>Dependencies among metagenomic species, viruses, plasmids and units of genetic variation.</title>
        <authorList>
            <person name="Nielsen H.B."/>
            <person name="Almeida M."/>
            <person name="Juncker A.S."/>
            <person name="Rasmussen S."/>
            <person name="Li J."/>
            <person name="Sunagawa S."/>
            <person name="Plichta D."/>
            <person name="Gautier L."/>
            <person name="Le Chatelier E."/>
            <person name="Peletier E."/>
            <person name="Bonde I."/>
            <person name="Nielsen T."/>
            <person name="Manichanh C."/>
            <person name="Arumugam M."/>
            <person name="Batto J."/>
            <person name="Santos M.B.Q.D."/>
            <person name="Blom N."/>
            <person name="Borruel N."/>
            <person name="Burgdorf K.S."/>
            <person name="Boumezbeur F."/>
            <person name="Casellas F."/>
            <person name="Dore J."/>
            <person name="Guarner F."/>
            <person name="Hansen T."/>
            <person name="Hildebrand F."/>
            <person name="Kaas R.S."/>
            <person name="Kennedy S."/>
            <person name="Kristiansen K."/>
            <person name="Kultima J.R."/>
            <person name="Leonard P."/>
            <person name="Levenez F."/>
            <person name="Lund O."/>
            <person name="Moumen B."/>
            <person name="Le Paslier D."/>
            <person name="Pons N."/>
            <person name="Pedersen O."/>
            <person name="Prifti E."/>
            <person name="Qin J."/>
            <person name="Raes J."/>
            <person name="Tap J."/>
            <person name="Tims S."/>
            <person name="Ussery D.W."/>
            <person name="Yamada T."/>
            <person name="MetaHit consortium"/>
            <person name="Renault P."/>
            <person name="Sicheritz-Ponten T."/>
            <person name="Bork P."/>
            <person name="Wang J."/>
            <person name="Brunak S."/>
            <person name="Ehrlich S.D."/>
        </authorList>
    </citation>
    <scope>NUCLEOTIDE SEQUENCE [LARGE SCALE GENOMIC DNA]</scope>
</reference>
<keyword evidence="6" id="KW-0472">Membrane</keyword>
<evidence type="ECO:0000313" key="9">
    <source>
        <dbReference type="EMBL" id="CDC75697.1"/>
    </source>
</evidence>
<evidence type="ECO:0000256" key="4">
    <source>
        <dbReference type="ARBA" id="ARBA00022448"/>
    </source>
</evidence>
<dbReference type="Proteomes" id="UP001139365">
    <property type="component" value="Unassembled WGS sequence"/>
</dbReference>
<dbReference type="Gene3D" id="2.60.15.10">
    <property type="entry name" value="F0F1 ATP synthase delta/epsilon subunit, N-terminal"/>
    <property type="match status" value="1"/>
</dbReference>
<evidence type="ECO:0000256" key="2">
    <source>
        <dbReference type="ARBA" id="ARBA00004184"/>
    </source>
</evidence>
<evidence type="ECO:0000259" key="8">
    <source>
        <dbReference type="Pfam" id="PF02823"/>
    </source>
</evidence>
<dbReference type="AlphaFoldDB" id="R6UYJ5"/>
<evidence type="ECO:0000313" key="12">
    <source>
        <dbReference type="Proteomes" id="UP001139365"/>
    </source>
</evidence>
<keyword evidence="5" id="KW-0406">Ion transport</keyword>
<dbReference type="InterPro" id="IPR036771">
    <property type="entry name" value="ATPsynth_dsu/esu_N"/>
</dbReference>
<keyword evidence="7" id="KW-0139">CF(1)</keyword>
<feature type="domain" description="ATP synthase F1 complex delta/epsilon subunit N-terminal" evidence="8">
    <location>
        <begin position="5"/>
        <end position="81"/>
    </location>
</feature>
<evidence type="ECO:0000256" key="1">
    <source>
        <dbReference type="ARBA" id="ARBA00003543"/>
    </source>
</evidence>
<protein>
    <submittedName>
        <fullName evidence="9">ATP synthase epsilon chain</fullName>
    </submittedName>
</protein>
<comment type="function">
    <text evidence="1">Produces ATP from ADP in the presence of a proton gradient across the membrane.</text>
</comment>
<dbReference type="EMBL" id="CBFW010000315">
    <property type="protein sequence ID" value="CDC75697.1"/>
    <property type="molecule type" value="Genomic_DNA"/>
</dbReference>
<dbReference type="Pfam" id="PF02823">
    <property type="entry name" value="ATP-synt_DE_N"/>
    <property type="match status" value="1"/>
</dbReference>
<dbReference type="STRING" id="1263015.BN580_01913"/>
<dbReference type="GO" id="GO:0045259">
    <property type="term" value="C:proton-transporting ATP synthase complex"/>
    <property type="evidence" value="ECO:0007669"/>
    <property type="project" value="UniProtKB-KW"/>
</dbReference>
<evidence type="ECO:0000313" key="11">
    <source>
        <dbReference type="Proteomes" id="UP000017938"/>
    </source>
</evidence>
<evidence type="ECO:0000256" key="6">
    <source>
        <dbReference type="ARBA" id="ARBA00023136"/>
    </source>
</evidence>
<dbReference type="CDD" id="cd12152">
    <property type="entry name" value="F1-ATPase_delta"/>
    <property type="match status" value="1"/>
</dbReference>
<keyword evidence="4" id="KW-0813">Transport</keyword>